<accession>R0HIK6</accession>
<protein>
    <submittedName>
        <fullName evidence="2">Uncharacterized protein</fullName>
    </submittedName>
</protein>
<proteinExistence type="predicted"/>
<gene>
    <name evidence="2" type="ORF">CARUB_v10018332mg</name>
</gene>
<name>R0HIK6_9BRAS</name>
<feature type="region of interest" description="Disordered" evidence="1">
    <location>
        <begin position="32"/>
        <end position="55"/>
    </location>
</feature>
<dbReference type="EMBL" id="KB870809">
    <property type="protein sequence ID" value="EOA25025.1"/>
    <property type="molecule type" value="Genomic_DNA"/>
</dbReference>
<evidence type="ECO:0000256" key="1">
    <source>
        <dbReference type="SAM" id="MobiDB-lite"/>
    </source>
</evidence>
<dbReference type="AlphaFoldDB" id="R0HIK6"/>
<reference evidence="3" key="1">
    <citation type="journal article" date="2013" name="Nat. Genet.">
        <title>The Capsella rubella genome and the genomic consequences of rapid mating system evolution.</title>
        <authorList>
            <person name="Slotte T."/>
            <person name="Hazzouri K.M."/>
            <person name="Agren J.A."/>
            <person name="Koenig D."/>
            <person name="Maumus F."/>
            <person name="Guo Y.L."/>
            <person name="Steige K."/>
            <person name="Platts A.E."/>
            <person name="Escobar J.S."/>
            <person name="Newman L.K."/>
            <person name="Wang W."/>
            <person name="Mandakova T."/>
            <person name="Vello E."/>
            <person name="Smith L.M."/>
            <person name="Henz S.R."/>
            <person name="Steffen J."/>
            <person name="Takuno S."/>
            <person name="Brandvain Y."/>
            <person name="Coop G."/>
            <person name="Andolfatto P."/>
            <person name="Hu T.T."/>
            <person name="Blanchette M."/>
            <person name="Clark R.M."/>
            <person name="Quesneville H."/>
            <person name="Nordborg M."/>
            <person name="Gaut B.S."/>
            <person name="Lysak M.A."/>
            <person name="Jenkins J."/>
            <person name="Grimwood J."/>
            <person name="Chapman J."/>
            <person name="Prochnik S."/>
            <person name="Shu S."/>
            <person name="Rokhsar D."/>
            <person name="Schmutz J."/>
            <person name="Weigel D."/>
            <person name="Wright S.I."/>
        </authorList>
    </citation>
    <scope>NUCLEOTIDE SEQUENCE [LARGE SCALE GENOMIC DNA]</scope>
    <source>
        <strain evidence="3">cv. Monte Gargano</strain>
    </source>
</reference>
<dbReference type="eggNOG" id="KOG0443">
    <property type="taxonomic scope" value="Eukaryota"/>
</dbReference>
<keyword evidence="3" id="KW-1185">Reference proteome</keyword>
<dbReference type="STRING" id="81985.R0HIK6"/>
<sequence length="82" mass="9207">MEGYETVMFRSKFDSWPASTLLQRQGVNVQGLVKTSSSSKDEPKPYIDGTGSTWPNSELNKQPKMLWITCNFNVCKSDLSSV</sequence>
<evidence type="ECO:0000313" key="3">
    <source>
        <dbReference type="Proteomes" id="UP000029121"/>
    </source>
</evidence>
<evidence type="ECO:0000313" key="2">
    <source>
        <dbReference type="EMBL" id="EOA25025.1"/>
    </source>
</evidence>
<dbReference type="Proteomes" id="UP000029121">
    <property type="component" value="Unassembled WGS sequence"/>
</dbReference>
<organism evidence="2 3">
    <name type="scientific">Capsella rubella</name>
    <dbReference type="NCBI Taxonomy" id="81985"/>
    <lineage>
        <taxon>Eukaryota</taxon>
        <taxon>Viridiplantae</taxon>
        <taxon>Streptophyta</taxon>
        <taxon>Embryophyta</taxon>
        <taxon>Tracheophyta</taxon>
        <taxon>Spermatophyta</taxon>
        <taxon>Magnoliopsida</taxon>
        <taxon>eudicotyledons</taxon>
        <taxon>Gunneridae</taxon>
        <taxon>Pentapetalae</taxon>
        <taxon>rosids</taxon>
        <taxon>malvids</taxon>
        <taxon>Brassicales</taxon>
        <taxon>Brassicaceae</taxon>
        <taxon>Camelineae</taxon>
        <taxon>Capsella</taxon>
    </lineage>
</organism>